<dbReference type="RefSeq" id="WP_103973307.1">
    <property type="nucleotide sequence ID" value="NZ_PGFZ01000001.1"/>
</dbReference>
<dbReference type="InterPro" id="IPR002716">
    <property type="entry name" value="PIN_dom"/>
</dbReference>
<dbReference type="AlphaFoldDB" id="A0A2S5CSG0"/>
<dbReference type="EMBL" id="PGFZ01000001">
    <property type="protein sequence ID" value="POZ53672.1"/>
    <property type="molecule type" value="Genomic_DNA"/>
</dbReference>
<evidence type="ECO:0000259" key="1">
    <source>
        <dbReference type="Pfam" id="PF01850"/>
    </source>
</evidence>
<gene>
    <name evidence="2" type="ORF">AADEFJLK_00708</name>
</gene>
<name>A0A2S5CSG0_9GAMM</name>
<accession>A0A2S5CSG0</accession>
<protein>
    <submittedName>
        <fullName evidence="2">PIN domain-containing protein</fullName>
    </submittedName>
</protein>
<comment type="caution">
    <text evidence="2">The sequence shown here is derived from an EMBL/GenBank/DDBJ whole genome shotgun (WGS) entry which is preliminary data.</text>
</comment>
<reference evidence="2 3" key="1">
    <citation type="submission" date="2017-11" db="EMBL/GenBank/DDBJ databases">
        <title>Draft Genome Sequence of Methylobacter psychrotolerans Sph1T, an Obligate Methanotroph from Low-Temperature Environments.</title>
        <authorList>
            <person name="Oshkin I.Y."/>
            <person name="Miroshnikov K."/>
            <person name="Belova S.E."/>
            <person name="Korzhenkov A."/>
            <person name="Toshchakov S.V."/>
            <person name="Dedysh S.N."/>
        </authorList>
    </citation>
    <scope>NUCLEOTIDE SEQUENCE [LARGE SCALE GENOMIC DNA]</scope>
    <source>
        <strain evidence="2 3">Sph1</strain>
    </source>
</reference>
<evidence type="ECO:0000313" key="2">
    <source>
        <dbReference type="EMBL" id="POZ53672.1"/>
    </source>
</evidence>
<dbReference type="InterPro" id="IPR029060">
    <property type="entry name" value="PIN-like_dom_sf"/>
</dbReference>
<proteinExistence type="predicted"/>
<organism evidence="2 3">
    <name type="scientific">Methylovulum psychrotolerans</name>
    <dbReference type="NCBI Taxonomy" id="1704499"/>
    <lineage>
        <taxon>Bacteria</taxon>
        <taxon>Pseudomonadati</taxon>
        <taxon>Pseudomonadota</taxon>
        <taxon>Gammaproteobacteria</taxon>
        <taxon>Methylococcales</taxon>
        <taxon>Methylococcaceae</taxon>
        <taxon>Methylovulum</taxon>
    </lineage>
</organism>
<dbReference type="Gene3D" id="3.40.50.1010">
    <property type="entry name" value="5'-nuclease"/>
    <property type="match status" value="1"/>
</dbReference>
<dbReference type="Proteomes" id="UP000237423">
    <property type="component" value="Unassembled WGS sequence"/>
</dbReference>
<evidence type="ECO:0000313" key="3">
    <source>
        <dbReference type="Proteomes" id="UP000237423"/>
    </source>
</evidence>
<dbReference type="SUPFAM" id="SSF88723">
    <property type="entry name" value="PIN domain-like"/>
    <property type="match status" value="1"/>
</dbReference>
<feature type="domain" description="PIN" evidence="1">
    <location>
        <begin position="6"/>
        <end position="124"/>
    </location>
</feature>
<sequence>MKQNAIIDSGVLVALLNKNDTYHHWAVGQLKNIRPPLLTCEAVISETSFLIGRKQHGLGVIFGYLQSGIISIPFSFANEYAAVETLMRKYSDVPMSFADACLVRISEHYRDSCIFTLDSDFLVYRKNGNELVSLIYPDNGAKLIP</sequence>
<dbReference type="Pfam" id="PF01850">
    <property type="entry name" value="PIN"/>
    <property type="match status" value="1"/>
</dbReference>